<keyword evidence="6 9" id="KW-0238">DNA-binding</keyword>
<dbReference type="CDD" id="cd00798">
    <property type="entry name" value="INT_XerDC_C"/>
    <property type="match status" value="1"/>
</dbReference>
<evidence type="ECO:0000256" key="7">
    <source>
        <dbReference type="ARBA" id="ARBA00023172"/>
    </source>
</evidence>
<keyword evidence="5 9" id="KW-0229">DNA integration</keyword>
<evidence type="ECO:0000256" key="1">
    <source>
        <dbReference type="ARBA" id="ARBA00004496"/>
    </source>
</evidence>
<comment type="subunit">
    <text evidence="9">Forms a cyclic heterotetrameric complex composed of two molecules of XerC and two molecules of XerD.</text>
</comment>
<dbReference type="InterPro" id="IPR050090">
    <property type="entry name" value="Tyrosine_recombinase_XerCD"/>
</dbReference>
<dbReference type="PROSITE" id="PS51898">
    <property type="entry name" value="TYR_RECOMBINASE"/>
    <property type="match status" value="1"/>
</dbReference>
<keyword evidence="3 9" id="KW-0132">Cell division</keyword>
<dbReference type="InterPro" id="IPR023009">
    <property type="entry name" value="Tyrosine_recombinase_XerC/XerD"/>
</dbReference>
<evidence type="ECO:0000256" key="8">
    <source>
        <dbReference type="ARBA" id="ARBA00023306"/>
    </source>
</evidence>
<dbReference type="PANTHER" id="PTHR30349">
    <property type="entry name" value="PHAGE INTEGRASE-RELATED"/>
    <property type="match status" value="1"/>
</dbReference>
<dbReference type="Pfam" id="PF02899">
    <property type="entry name" value="Phage_int_SAM_1"/>
    <property type="match status" value="1"/>
</dbReference>
<evidence type="ECO:0000256" key="6">
    <source>
        <dbReference type="ARBA" id="ARBA00023125"/>
    </source>
</evidence>
<dbReference type="GO" id="GO:0003677">
    <property type="term" value="F:DNA binding"/>
    <property type="evidence" value="ECO:0007669"/>
    <property type="project" value="UniProtKB-UniRule"/>
</dbReference>
<dbReference type="GO" id="GO:0009037">
    <property type="term" value="F:tyrosine-based site-specific recombinase activity"/>
    <property type="evidence" value="ECO:0007669"/>
    <property type="project" value="UniProtKB-UniRule"/>
</dbReference>
<dbReference type="GO" id="GO:0051301">
    <property type="term" value="P:cell division"/>
    <property type="evidence" value="ECO:0007669"/>
    <property type="project" value="UniProtKB-KW"/>
</dbReference>
<dbReference type="EMBL" id="JADJZA010000001">
    <property type="protein sequence ID" value="MBK9296350.1"/>
    <property type="molecule type" value="Genomic_DNA"/>
</dbReference>
<evidence type="ECO:0000313" key="13">
    <source>
        <dbReference type="Proteomes" id="UP000727993"/>
    </source>
</evidence>
<feature type="active site" description="O-(3'-phospho-DNA)-tyrosine intermediate" evidence="9">
    <location>
        <position position="286"/>
    </location>
</feature>
<dbReference type="GO" id="GO:0005737">
    <property type="term" value="C:cytoplasm"/>
    <property type="evidence" value="ECO:0007669"/>
    <property type="project" value="UniProtKB-SubCell"/>
</dbReference>
<dbReference type="AlphaFoldDB" id="A0A936NAE7"/>
<comment type="similarity">
    <text evidence="9">Belongs to the 'phage' integrase family. XerC subfamily.</text>
</comment>
<dbReference type="Pfam" id="PF00589">
    <property type="entry name" value="Phage_integrase"/>
    <property type="match status" value="1"/>
</dbReference>
<dbReference type="InterPro" id="IPR002104">
    <property type="entry name" value="Integrase_catalytic"/>
</dbReference>
<evidence type="ECO:0000256" key="2">
    <source>
        <dbReference type="ARBA" id="ARBA00022490"/>
    </source>
</evidence>
<keyword evidence="4 9" id="KW-0159">Chromosome partition</keyword>
<dbReference type="Gene3D" id="1.10.150.130">
    <property type="match status" value="1"/>
</dbReference>
<proteinExistence type="inferred from homology"/>
<feature type="active site" evidence="9">
    <location>
        <position position="178"/>
    </location>
</feature>
<dbReference type="InterPro" id="IPR011010">
    <property type="entry name" value="DNA_brk_join_enz"/>
</dbReference>
<evidence type="ECO:0000259" key="10">
    <source>
        <dbReference type="PROSITE" id="PS51898"/>
    </source>
</evidence>
<feature type="active site" evidence="9">
    <location>
        <position position="154"/>
    </location>
</feature>
<sequence>MCPIAAHVSPDASWRLDEVVGGASLAPSTRAAYRRDLEGFIDHCGASGITRPAQLGRDDVRAWLRRRADDGLAPATLARSLASVRHLVRWHRREGTLEGDPTAGLSAPRGAQRLPRVLRADELGQLLDEDANPERPTAARDDAILELLYGSGLRVSELCGIDLGDLDLERGLARVLGKGSKERLVPVGDAAVAALRAHVASAEAQLVGDGPAHLAAGCGPELFRNARGKRLAPRDVRRIVDRRSPVLTHPHALRHSFATHLLDGGADLRSVQELLGHADLETTQIYTHVSRERMRAAVHSAHPRA</sequence>
<dbReference type="PANTHER" id="PTHR30349:SF81">
    <property type="entry name" value="TYROSINE RECOMBINASE XERC"/>
    <property type="match status" value="1"/>
</dbReference>
<keyword evidence="2 9" id="KW-0963">Cytoplasm</keyword>
<comment type="function">
    <text evidence="9">Site-specific tyrosine recombinase, which acts by catalyzing the cutting and rejoining of the recombining DNA molecules. The XerC-XerD complex is essential to convert dimers of the bacterial chromosome into monomers to permit their segregation at cell division. It also contributes to the segregational stability of plasmids.</text>
</comment>
<keyword evidence="8 9" id="KW-0131">Cell cycle</keyword>
<evidence type="ECO:0000256" key="9">
    <source>
        <dbReference type="HAMAP-Rule" id="MF_01808"/>
    </source>
</evidence>
<accession>A0A936NAE7</accession>
<feature type="active site" evidence="9">
    <location>
        <position position="254"/>
    </location>
</feature>
<name>A0A936NAE7_9ACTN</name>
<protein>
    <recommendedName>
        <fullName evidence="9">Tyrosine recombinase XerC</fullName>
    </recommendedName>
</protein>
<evidence type="ECO:0000259" key="11">
    <source>
        <dbReference type="PROSITE" id="PS51900"/>
    </source>
</evidence>
<evidence type="ECO:0000256" key="4">
    <source>
        <dbReference type="ARBA" id="ARBA00022829"/>
    </source>
</evidence>
<comment type="caution">
    <text evidence="12">The sequence shown here is derived from an EMBL/GenBank/DDBJ whole genome shotgun (WGS) entry which is preliminary data.</text>
</comment>
<evidence type="ECO:0000256" key="3">
    <source>
        <dbReference type="ARBA" id="ARBA00022618"/>
    </source>
</evidence>
<feature type="domain" description="Tyr recombinase" evidence="10">
    <location>
        <begin position="113"/>
        <end position="299"/>
    </location>
</feature>
<evidence type="ECO:0000256" key="5">
    <source>
        <dbReference type="ARBA" id="ARBA00022908"/>
    </source>
</evidence>
<dbReference type="HAMAP" id="MF_01808">
    <property type="entry name" value="Recomb_XerC_XerD"/>
    <property type="match status" value="1"/>
</dbReference>
<feature type="active site" evidence="9">
    <location>
        <position position="251"/>
    </location>
</feature>
<comment type="subcellular location">
    <subcellularLocation>
        <location evidence="1 9">Cytoplasm</location>
    </subcellularLocation>
</comment>
<dbReference type="Proteomes" id="UP000727993">
    <property type="component" value="Unassembled WGS sequence"/>
</dbReference>
<dbReference type="GO" id="GO:0006313">
    <property type="term" value="P:DNA transposition"/>
    <property type="evidence" value="ECO:0007669"/>
    <property type="project" value="UniProtKB-UniRule"/>
</dbReference>
<dbReference type="InterPro" id="IPR004107">
    <property type="entry name" value="Integrase_SAM-like_N"/>
</dbReference>
<dbReference type="GO" id="GO:0007059">
    <property type="term" value="P:chromosome segregation"/>
    <property type="evidence" value="ECO:0007669"/>
    <property type="project" value="UniProtKB-UniRule"/>
</dbReference>
<dbReference type="InterPro" id="IPR010998">
    <property type="entry name" value="Integrase_recombinase_N"/>
</dbReference>
<reference evidence="12 13" key="1">
    <citation type="submission" date="2020-10" db="EMBL/GenBank/DDBJ databases">
        <title>Connecting structure to function with the recovery of over 1000 high-quality activated sludge metagenome-assembled genomes encoding full-length rRNA genes using long-read sequencing.</title>
        <authorList>
            <person name="Singleton C.M."/>
            <person name="Petriglieri F."/>
            <person name="Kristensen J.M."/>
            <person name="Kirkegaard R.H."/>
            <person name="Michaelsen T.Y."/>
            <person name="Andersen M.H."/>
            <person name="Karst S.M."/>
            <person name="Dueholm M.S."/>
            <person name="Nielsen P.H."/>
            <person name="Albertsen M."/>
        </authorList>
    </citation>
    <scope>NUCLEOTIDE SEQUENCE [LARGE SCALE GENOMIC DNA]</scope>
    <source>
        <strain evidence="12">Lyne_18-Q3-R50-59_MAXAC.006</strain>
    </source>
</reference>
<organism evidence="12 13">
    <name type="scientific">Candidatus Neomicrothrix subdominans</name>
    <dbReference type="NCBI Taxonomy" id="2954438"/>
    <lineage>
        <taxon>Bacteria</taxon>
        <taxon>Bacillati</taxon>
        <taxon>Actinomycetota</taxon>
        <taxon>Acidimicrobiia</taxon>
        <taxon>Acidimicrobiales</taxon>
        <taxon>Microthrixaceae</taxon>
        <taxon>Candidatus Neomicrothrix</taxon>
    </lineage>
</organism>
<dbReference type="InterPro" id="IPR044068">
    <property type="entry name" value="CB"/>
</dbReference>
<evidence type="ECO:0000313" key="12">
    <source>
        <dbReference type="EMBL" id="MBK9296350.1"/>
    </source>
</evidence>
<gene>
    <name evidence="9" type="primary">xerC</name>
    <name evidence="12" type="ORF">IPN02_05685</name>
</gene>
<dbReference type="Gene3D" id="1.10.443.10">
    <property type="entry name" value="Intergrase catalytic core"/>
    <property type="match status" value="1"/>
</dbReference>
<dbReference type="SUPFAM" id="SSF56349">
    <property type="entry name" value="DNA breaking-rejoining enzymes"/>
    <property type="match status" value="1"/>
</dbReference>
<dbReference type="PROSITE" id="PS51900">
    <property type="entry name" value="CB"/>
    <property type="match status" value="1"/>
</dbReference>
<feature type="domain" description="Core-binding (CB)" evidence="11">
    <location>
        <begin position="14"/>
        <end position="92"/>
    </location>
</feature>
<dbReference type="InterPro" id="IPR013762">
    <property type="entry name" value="Integrase-like_cat_sf"/>
</dbReference>
<keyword evidence="7 9" id="KW-0233">DNA recombination</keyword>
<feature type="active site" evidence="9">
    <location>
        <position position="277"/>
    </location>
</feature>